<proteinExistence type="predicted"/>
<protein>
    <submittedName>
        <fullName evidence="1">Uncharacterized protein</fullName>
    </submittedName>
</protein>
<dbReference type="HOGENOM" id="CLU_123187_1_0_5"/>
<dbReference type="Pfam" id="PF11672">
    <property type="entry name" value="DUF3268"/>
    <property type="match status" value="1"/>
</dbReference>
<dbReference type="STRING" id="460265.Mnod_6285"/>
<name>B8IAP5_METNO</name>
<dbReference type="KEGG" id="mno:Mnod_6285"/>
<keyword evidence="2" id="KW-1185">Reference proteome</keyword>
<evidence type="ECO:0000313" key="1">
    <source>
        <dbReference type="EMBL" id="ACL61090.1"/>
    </source>
</evidence>
<dbReference type="OrthoDB" id="1028010at2"/>
<dbReference type="InterPro" id="IPR021686">
    <property type="entry name" value="DUF3268"/>
</dbReference>
<reference evidence="1 2" key="1">
    <citation type="submission" date="2009-01" db="EMBL/GenBank/DDBJ databases">
        <title>Complete sequence of chromosome of Methylobacterium nodulans ORS 2060.</title>
        <authorList>
            <consortium name="US DOE Joint Genome Institute"/>
            <person name="Lucas S."/>
            <person name="Copeland A."/>
            <person name="Lapidus A."/>
            <person name="Glavina del Rio T."/>
            <person name="Dalin E."/>
            <person name="Tice H."/>
            <person name="Bruce D."/>
            <person name="Goodwin L."/>
            <person name="Pitluck S."/>
            <person name="Sims D."/>
            <person name="Brettin T."/>
            <person name="Detter J.C."/>
            <person name="Han C."/>
            <person name="Larimer F."/>
            <person name="Land M."/>
            <person name="Hauser L."/>
            <person name="Kyrpides N."/>
            <person name="Ivanova N."/>
            <person name="Marx C.J."/>
            <person name="Richardson P."/>
        </authorList>
    </citation>
    <scope>NUCLEOTIDE SEQUENCE [LARGE SCALE GENOMIC DNA]</scope>
    <source>
        <strain evidence="2">LMG 21967 / CNCM I-2342 / ORS 2060</strain>
    </source>
</reference>
<accession>B8IAP5</accession>
<dbReference type="EMBL" id="CP001349">
    <property type="protein sequence ID" value="ACL61090.1"/>
    <property type="molecule type" value="Genomic_DNA"/>
</dbReference>
<evidence type="ECO:0000313" key="2">
    <source>
        <dbReference type="Proteomes" id="UP000008207"/>
    </source>
</evidence>
<dbReference type="Proteomes" id="UP000008207">
    <property type="component" value="Chromosome"/>
</dbReference>
<dbReference type="RefSeq" id="WP_015932672.1">
    <property type="nucleotide sequence ID" value="NC_011894.1"/>
</dbReference>
<dbReference type="AlphaFoldDB" id="B8IAP5"/>
<dbReference type="eggNOG" id="ENOG5032RVJ">
    <property type="taxonomic scope" value="Bacteria"/>
</dbReference>
<organism evidence="1 2">
    <name type="scientific">Methylobacterium nodulans (strain LMG 21967 / CNCM I-2342 / ORS 2060)</name>
    <dbReference type="NCBI Taxonomy" id="460265"/>
    <lineage>
        <taxon>Bacteria</taxon>
        <taxon>Pseudomonadati</taxon>
        <taxon>Pseudomonadota</taxon>
        <taxon>Alphaproteobacteria</taxon>
        <taxon>Hyphomicrobiales</taxon>
        <taxon>Methylobacteriaceae</taxon>
        <taxon>Methylobacterium</taxon>
    </lineage>
</organism>
<sequence>MRAPLCCGAPARLTTGAEIYPHRVNLTRTPFWRCDTCQGHVGCHGGTHQHLGTPATAEVRAARKAVHQVLDPLWMDAWCIRAYVGCPRRARRRIQVLARQRLYAYLAHHLGLPREECHVGLFDLARCPDALAVLDGLTSGAVRAWAQPIEAAARAAGKPRPLRERGRAAA</sequence>
<gene>
    <name evidence="1" type="ordered locus">Mnod_6285</name>
</gene>